<keyword evidence="2" id="KW-0677">Repeat</keyword>
<dbReference type="InterPro" id="IPR050541">
    <property type="entry name" value="LRR_TM_domain-containing"/>
</dbReference>
<proteinExistence type="predicted"/>
<dbReference type="Pfam" id="PF12799">
    <property type="entry name" value="LRR_4"/>
    <property type="match status" value="1"/>
</dbReference>
<feature type="compositionally biased region" description="Pro residues" evidence="3">
    <location>
        <begin position="570"/>
        <end position="579"/>
    </location>
</feature>
<evidence type="ECO:0000313" key="6">
    <source>
        <dbReference type="Ensembl" id="ENSJHYP00000009146.1"/>
    </source>
</evidence>
<feature type="compositionally biased region" description="Polar residues" evidence="3">
    <location>
        <begin position="481"/>
        <end position="493"/>
    </location>
</feature>
<accession>A0A8C5IW64</accession>
<dbReference type="Proteomes" id="UP000694408">
    <property type="component" value="Unplaced"/>
</dbReference>
<evidence type="ECO:0000256" key="3">
    <source>
        <dbReference type="SAM" id="MobiDB-lite"/>
    </source>
</evidence>
<dbReference type="SMART" id="SM00369">
    <property type="entry name" value="LRR_TYP"/>
    <property type="match status" value="6"/>
</dbReference>
<feature type="compositionally biased region" description="Polar residues" evidence="3">
    <location>
        <begin position="543"/>
        <end position="558"/>
    </location>
</feature>
<dbReference type="InterPro" id="IPR003591">
    <property type="entry name" value="Leu-rich_rpt_typical-subtyp"/>
</dbReference>
<keyword evidence="4" id="KW-0812">Transmembrane</keyword>
<sequence>MDNYHLHVIAVVLYFNLPGSVGAKSQRILPATHRHSECRWDGQLLLNCSFTRMSAVPEDTSQTAVTADLSYNNIKTFVCSDGRNEEWMLKHLNLSNNLISELTLTTCTNLPNLETLNLSGNAIHTLTLEMPAPAHGSKKYSLVHRLLPALKVLSLERNNLNMVPRGLLQSLQTVHMSSNAIEQIDPKDFQNCSQLKDIDLRNNKITKIHPDAFRDLNKLQVVDLRENALTIPLPQILVSLNFFQLEVYFSKNAWIFNCRLNAFKEFFHFVFDSTRQKWSLSYNKSFVFSFISGNGVSWWTPKGRISKTHSLSHMTLDKMNNLVIYNAEKTAEGLYLCLFNTTKEKYLIYNIEVKEGVSAFLVRKTRDTLFREKNTEPNFALAVSLSVVITFVCAFCLGAFARPYLERLWRLMRRNKNSGSEHTYSNQAFSDETLSRDSSAKASTVYENVTGSGVHSPNPKAEYKKQSNTEINMKKMPVLSKAQTSTDSNESTNVYDTGLFFVRTDYQNSNEITPNSKVRNNSGLLHSEITKATPDSPERKGPTGSTWSEPGRNHSPSSLPGLVASSSPTRCPPGPPGPFLPSCFPAGWPPADTGAGGCSSPAAGHCTSPG</sequence>
<keyword evidence="5" id="KW-0732">Signal</keyword>
<feature type="region of interest" description="Disordered" evidence="3">
    <location>
        <begin position="529"/>
        <end position="610"/>
    </location>
</feature>
<evidence type="ECO:0000256" key="5">
    <source>
        <dbReference type="SAM" id="SignalP"/>
    </source>
</evidence>
<evidence type="ECO:0000256" key="4">
    <source>
        <dbReference type="SAM" id="Phobius"/>
    </source>
</evidence>
<feature type="chain" id="PRO_5034158913" description="Ig-like domain-containing protein" evidence="5">
    <location>
        <begin position="23"/>
        <end position="610"/>
    </location>
</feature>
<dbReference type="Gene3D" id="3.80.10.10">
    <property type="entry name" value="Ribonuclease Inhibitor"/>
    <property type="match status" value="1"/>
</dbReference>
<dbReference type="InterPro" id="IPR032675">
    <property type="entry name" value="LRR_dom_sf"/>
</dbReference>
<reference evidence="6" key="1">
    <citation type="submission" date="2025-08" db="UniProtKB">
        <authorList>
            <consortium name="Ensembl"/>
        </authorList>
    </citation>
    <scope>IDENTIFICATION</scope>
</reference>
<dbReference type="Ensembl" id="ENSJHYT00000011104.1">
    <property type="protein sequence ID" value="ENSJHYP00000009146.1"/>
    <property type="gene ID" value="ENSJHYG00000007246.1"/>
</dbReference>
<dbReference type="AlphaFoldDB" id="A0A8C5IW64"/>
<dbReference type="PANTHER" id="PTHR24369">
    <property type="entry name" value="ANTIGEN BSP, PUTATIVE-RELATED"/>
    <property type="match status" value="1"/>
</dbReference>
<feature type="signal peptide" evidence="5">
    <location>
        <begin position="1"/>
        <end position="22"/>
    </location>
</feature>
<keyword evidence="1" id="KW-0433">Leucine-rich repeat</keyword>
<reference evidence="6" key="2">
    <citation type="submission" date="2025-09" db="UniProtKB">
        <authorList>
            <consortium name="Ensembl"/>
        </authorList>
    </citation>
    <scope>IDENTIFICATION</scope>
</reference>
<evidence type="ECO:0000313" key="7">
    <source>
        <dbReference type="Proteomes" id="UP000694408"/>
    </source>
</evidence>
<name>A0A8C5IW64_JUNHY</name>
<dbReference type="GO" id="GO:0005886">
    <property type="term" value="C:plasma membrane"/>
    <property type="evidence" value="ECO:0007669"/>
    <property type="project" value="TreeGrafter"/>
</dbReference>
<evidence type="ECO:0000256" key="1">
    <source>
        <dbReference type="ARBA" id="ARBA00022614"/>
    </source>
</evidence>
<evidence type="ECO:0008006" key="8">
    <source>
        <dbReference type="Google" id="ProtNLM"/>
    </source>
</evidence>
<keyword evidence="4" id="KW-0472">Membrane</keyword>
<dbReference type="PANTHER" id="PTHR24369:SF213">
    <property type="entry name" value="INSULIN LIKE GROWTH FACTOR BINDING PROTEIN ACID LABILE SUBUNIT"/>
    <property type="match status" value="1"/>
</dbReference>
<dbReference type="InterPro" id="IPR001611">
    <property type="entry name" value="Leu-rich_rpt"/>
</dbReference>
<organism evidence="6 7">
    <name type="scientific">Junco hyemalis</name>
    <name type="common">Dark-eyed junco</name>
    <dbReference type="NCBI Taxonomy" id="40217"/>
    <lineage>
        <taxon>Eukaryota</taxon>
        <taxon>Metazoa</taxon>
        <taxon>Chordata</taxon>
        <taxon>Craniata</taxon>
        <taxon>Vertebrata</taxon>
        <taxon>Euteleostomi</taxon>
        <taxon>Archelosauria</taxon>
        <taxon>Archosauria</taxon>
        <taxon>Dinosauria</taxon>
        <taxon>Saurischia</taxon>
        <taxon>Theropoda</taxon>
        <taxon>Coelurosauria</taxon>
        <taxon>Aves</taxon>
        <taxon>Neognathae</taxon>
        <taxon>Neoaves</taxon>
        <taxon>Telluraves</taxon>
        <taxon>Australaves</taxon>
        <taxon>Passeriformes</taxon>
        <taxon>Passerellidae</taxon>
        <taxon>Junco</taxon>
    </lineage>
</organism>
<feature type="transmembrane region" description="Helical" evidence="4">
    <location>
        <begin position="379"/>
        <end position="405"/>
    </location>
</feature>
<dbReference type="OMA" id="NAWIFNC"/>
<dbReference type="InterPro" id="IPR025875">
    <property type="entry name" value="Leu-rich_rpt_4"/>
</dbReference>
<feature type="region of interest" description="Disordered" evidence="3">
    <location>
        <begin position="448"/>
        <end position="493"/>
    </location>
</feature>
<keyword evidence="7" id="KW-1185">Reference proteome</keyword>
<protein>
    <recommendedName>
        <fullName evidence="8">Ig-like domain-containing protein</fullName>
    </recommendedName>
</protein>
<keyword evidence="4" id="KW-1133">Transmembrane helix</keyword>
<dbReference type="PROSITE" id="PS51450">
    <property type="entry name" value="LRR"/>
    <property type="match status" value="3"/>
</dbReference>
<dbReference type="SUPFAM" id="SSF52058">
    <property type="entry name" value="L domain-like"/>
    <property type="match status" value="1"/>
</dbReference>
<evidence type="ECO:0000256" key="2">
    <source>
        <dbReference type="ARBA" id="ARBA00022737"/>
    </source>
</evidence>
<dbReference type="Pfam" id="PF13855">
    <property type="entry name" value="LRR_8"/>
    <property type="match status" value="1"/>
</dbReference>